<evidence type="ECO:0000313" key="2">
    <source>
        <dbReference type="EMBL" id="KAK9135803.1"/>
    </source>
</evidence>
<accession>A0AAP0P942</accession>
<dbReference type="EMBL" id="JBBNAF010000006">
    <property type="protein sequence ID" value="KAK9135803.1"/>
    <property type="molecule type" value="Genomic_DNA"/>
</dbReference>
<reference evidence="2 3" key="1">
    <citation type="submission" date="2024-01" db="EMBL/GenBank/DDBJ databases">
        <title>Genome assemblies of Stephania.</title>
        <authorList>
            <person name="Yang L."/>
        </authorList>
    </citation>
    <scope>NUCLEOTIDE SEQUENCE [LARGE SCALE GENOMIC DNA]</scope>
    <source>
        <strain evidence="2">YNDBR</strain>
        <tissue evidence="2">Leaf</tissue>
    </source>
</reference>
<evidence type="ECO:0000313" key="3">
    <source>
        <dbReference type="Proteomes" id="UP001420932"/>
    </source>
</evidence>
<dbReference type="Proteomes" id="UP001420932">
    <property type="component" value="Unassembled WGS sequence"/>
</dbReference>
<name>A0AAP0P942_9MAGN</name>
<keyword evidence="3" id="KW-1185">Reference proteome</keyword>
<sequence>MQGSTIRLTNSLDIMVELFHTVTTPNSKTNRPPPRRRTRHQVMPRHLHTRL</sequence>
<proteinExistence type="predicted"/>
<gene>
    <name evidence="2" type="ORF">Syun_015133</name>
</gene>
<feature type="region of interest" description="Disordered" evidence="1">
    <location>
        <begin position="23"/>
        <end position="51"/>
    </location>
</feature>
<protein>
    <submittedName>
        <fullName evidence="2">Uncharacterized protein</fullName>
    </submittedName>
</protein>
<comment type="caution">
    <text evidence="2">The sequence shown here is derived from an EMBL/GenBank/DDBJ whole genome shotgun (WGS) entry which is preliminary data.</text>
</comment>
<dbReference type="AlphaFoldDB" id="A0AAP0P942"/>
<feature type="compositionally biased region" description="Basic residues" evidence="1">
    <location>
        <begin position="33"/>
        <end position="51"/>
    </location>
</feature>
<organism evidence="2 3">
    <name type="scientific">Stephania yunnanensis</name>
    <dbReference type="NCBI Taxonomy" id="152371"/>
    <lineage>
        <taxon>Eukaryota</taxon>
        <taxon>Viridiplantae</taxon>
        <taxon>Streptophyta</taxon>
        <taxon>Embryophyta</taxon>
        <taxon>Tracheophyta</taxon>
        <taxon>Spermatophyta</taxon>
        <taxon>Magnoliopsida</taxon>
        <taxon>Ranunculales</taxon>
        <taxon>Menispermaceae</taxon>
        <taxon>Menispermoideae</taxon>
        <taxon>Cissampelideae</taxon>
        <taxon>Stephania</taxon>
    </lineage>
</organism>
<evidence type="ECO:0000256" key="1">
    <source>
        <dbReference type="SAM" id="MobiDB-lite"/>
    </source>
</evidence>